<feature type="region of interest" description="Disordered" evidence="1">
    <location>
        <begin position="1"/>
        <end position="33"/>
    </location>
</feature>
<geneLocation type="plasmid" evidence="3">
    <name>II</name>
</geneLocation>
<dbReference type="AlphaFoldDB" id="A0A068TGR7"/>
<proteinExistence type="predicted"/>
<protein>
    <submittedName>
        <fullName evidence="2">Uncharacterized protein</fullName>
    </submittedName>
</protein>
<evidence type="ECO:0000313" key="3">
    <source>
        <dbReference type="Proteomes" id="UP000028186"/>
    </source>
</evidence>
<feature type="region of interest" description="Disordered" evidence="1">
    <location>
        <begin position="47"/>
        <end position="69"/>
    </location>
</feature>
<dbReference type="HOGENOM" id="CLU_2771648_0_0_5"/>
<sequence length="69" mass="7738">MRKGGVAHQLGVQQPQREVKAHRGFMGNVDHGAKLARRSVERGNFQGNDMRVLHAERRRGELDAPVPAR</sequence>
<name>A0A068TGR7_NEOGA</name>
<keyword evidence="2" id="KW-0614">Plasmid</keyword>
<evidence type="ECO:0000313" key="2">
    <source>
        <dbReference type="EMBL" id="CDN57642.1"/>
    </source>
</evidence>
<dbReference type="Proteomes" id="UP000028186">
    <property type="component" value="Plasmid pHAMBI1141a"/>
</dbReference>
<gene>
    <name evidence="2" type="ORF">RG1141_PA08100</name>
</gene>
<organism evidence="2 3">
    <name type="scientific">Neorhizobium galegae bv. officinalis bv. officinalis str. HAMBI 1141</name>
    <dbReference type="NCBI Taxonomy" id="1028801"/>
    <lineage>
        <taxon>Bacteria</taxon>
        <taxon>Pseudomonadati</taxon>
        <taxon>Pseudomonadota</taxon>
        <taxon>Alphaproteobacteria</taxon>
        <taxon>Hyphomicrobiales</taxon>
        <taxon>Rhizobiaceae</taxon>
        <taxon>Rhizobium/Agrobacterium group</taxon>
        <taxon>Neorhizobium</taxon>
    </lineage>
</organism>
<accession>A0A068TGR7</accession>
<dbReference type="EMBL" id="HG938356">
    <property type="protein sequence ID" value="CDN57642.1"/>
    <property type="molecule type" value="Genomic_DNA"/>
</dbReference>
<dbReference type="KEGG" id="ngl:RG1141_PA08100"/>
<evidence type="ECO:0000256" key="1">
    <source>
        <dbReference type="SAM" id="MobiDB-lite"/>
    </source>
</evidence>
<feature type="compositionally biased region" description="Basic and acidic residues" evidence="1">
    <location>
        <begin position="51"/>
        <end position="62"/>
    </location>
</feature>
<reference evidence="3" key="1">
    <citation type="journal article" date="2014" name="BMC Genomics">
        <title>Genome sequencing of two Neorhizobium galegae strains reveals a noeT gene responsible for the unusual acetylation of the nodulation factors.</title>
        <authorList>
            <person name="Osterman J."/>
            <person name="Marsh J."/>
            <person name="Laine P.K."/>
            <person name="Zeng Z."/>
            <person name="Alatalo E."/>
            <person name="Sullivan J.T."/>
            <person name="Young J.P."/>
            <person name="Thomas-Oates J."/>
            <person name="Paulin L."/>
            <person name="Lindstrom K."/>
        </authorList>
    </citation>
    <scope>NUCLEOTIDE SEQUENCE [LARGE SCALE GENOMIC DNA]</scope>
    <source>
        <strain evidence="3">HAMBI 1141</strain>
        <plasmid evidence="3">II</plasmid>
    </source>
</reference>